<proteinExistence type="predicted"/>
<dbReference type="AlphaFoldDB" id="A0A914KM99"/>
<keyword evidence="1" id="KW-1185">Reference proteome</keyword>
<evidence type="ECO:0000313" key="2">
    <source>
        <dbReference type="WBParaSite" id="Minc3s00047g02588"/>
    </source>
</evidence>
<dbReference type="WBParaSite" id="Minc3s00047g02588">
    <property type="protein sequence ID" value="Minc3s00047g02588"/>
    <property type="gene ID" value="Minc3s00047g02588"/>
</dbReference>
<reference evidence="2" key="1">
    <citation type="submission" date="2022-11" db="UniProtKB">
        <authorList>
            <consortium name="WormBaseParasite"/>
        </authorList>
    </citation>
    <scope>IDENTIFICATION</scope>
</reference>
<sequence>MHWKLLSLIGTPKKIREILYYIENKHGLRHGPVHETPKSKSTVASISNLNTNISQNCADSWPIIHLWLTSISYSHNCCNQILCFIKWRDFC</sequence>
<protein>
    <submittedName>
        <fullName evidence="2">Ovule protein</fullName>
    </submittedName>
</protein>
<evidence type="ECO:0000313" key="1">
    <source>
        <dbReference type="Proteomes" id="UP000887563"/>
    </source>
</evidence>
<organism evidence="1 2">
    <name type="scientific">Meloidogyne incognita</name>
    <name type="common">Southern root-knot nematode worm</name>
    <name type="synonym">Oxyuris incognita</name>
    <dbReference type="NCBI Taxonomy" id="6306"/>
    <lineage>
        <taxon>Eukaryota</taxon>
        <taxon>Metazoa</taxon>
        <taxon>Ecdysozoa</taxon>
        <taxon>Nematoda</taxon>
        <taxon>Chromadorea</taxon>
        <taxon>Rhabditida</taxon>
        <taxon>Tylenchina</taxon>
        <taxon>Tylenchomorpha</taxon>
        <taxon>Tylenchoidea</taxon>
        <taxon>Meloidogynidae</taxon>
        <taxon>Meloidogyninae</taxon>
        <taxon>Meloidogyne</taxon>
        <taxon>Meloidogyne incognita group</taxon>
    </lineage>
</organism>
<accession>A0A914KM99</accession>
<name>A0A914KM99_MELIC</name>
<dbReference type="Proteomes" id="UP000887563">
    <property type="component" value="Unplaced"/>
</dbReference>